<feature type="compositionally biased region" description="Polar residues" evidence="1">
    <location>
        <begin position="152"/>
        <end position="164"/>
    </location>
</feature>
<accession>A0A224XK58</accession>
<dbReference type="GO" id="GO:0005854">
    <property type="term" value="C:nascent polypeptide-associated complex"/>
    <property type="evidence" value="ECO:0007669"/>
    <property type="project" value="InterPro"/>
</dbReference>
<dbReference type="AlphaFoldDB" id="A0A224XK58"/>
<feature type="compositionally biased region" description="Polar residues" evidence="1">
    <location>
        <begin position="8"/>
        <end position="27"/>
    </location>
</feature>
<dbReference type="SUPFAM" id="SSF56808">
    <property type="entry name" value="Ribosomal protein L1"/>
    <property type="match status" value="1"/>
</dbReference>
<feature type="region of interest" description="Disordered" evidence="1">
    <location>
        <begin position="555"/>
        <end position="793"/>
    </location>
</feature>
<evidence type="ECO:0000313" key="2">
    <source>
        <dbReference type="EMBL" id="JAW08399.1"/>
    </source>
</evidence>
<name>A0A224XK58_9HEMI</name>
<dbReference type="InterPro" id="IPR028364">
    <property type="entry name" value="Ribosomal_uL1/biogenesis"/>
</dbReference>
<feature type="compositionally biased region" description="Basic and acidic residues" evidence="1">
    <location>
        <begin position="673"/>
        <end position="682"/>
    </location>
</feature>
<feature type="compositionally biased region" description="Acidic residues" evidence="1">
    <location>
        <begin position="654"/>
        <end position="664"/>
    </location>
</feature>
<feature type="compositionally biased region" description="Basic and acidic residues" evidence="1">
    <location>
        <begin position="693"/>
        <end position="721"/>
    </location>
</feature>
<feature type="compositionally biased region" description="Basic residues" evidence="1">
    <location>
        <begin position="763"/>
        <end position="774"/>
    </location>
</feature>
<feature type="compositionally biased region" description="Basic residues" evidence="1">
    <location>
        <begin position="722"/>
        <end position="733"/>
    </location>
</feature>
<proteinExistence type="predicted"/>
<dbReference type="InterPro" id="IPR016641">
    <property type="entry name" value="EGD2/NACA0like"/>
</dbReference>
<feature type="compositionally biased region" description="Polar residues" evidence="1">
    <location>
        <begin position="746"/>
        <end position="756"/>
    </location>
</feature>
<dbReference type="EMBL" id="GFTR01008027">
    <property type="protein sequence ID" value="JAW08399.1"/>
    <property type="molecule type" value="Transcribed_RNA"/>
</dbReference>
<feature type="region of interest" description="Disordered" evidence="1">
    <location>
        <begin position="142"/>
        <end position="173"/>
    </location>
</feature>
<dbReference type="InterPro" id="IPR023674">
    <property type="entry name" value="Ribosomal_uL1-like"/>
</dbReference>
<feature type="compositionally biased region" description="Basic residues" evidence="1">
    <location>
        <begin position="638"/>
        <end position="647"/>
    </location>
</feature>
<feature type="region of interest" description="Disordered" evidence="1">
    <location>
        <begin position="1"/>
        <end position="29"/>
    </location>
</feature>
<reference evidence="2" key="1">
    <citation type="journal article" date="2018" name="PLoS Negl. Trop. Dis.">
        <title>An insight into the salivary gland and fat body transcriptome of Panstrongylus lignarius (Hemiptera: Heteroptera), the main vector of Chagas disease in Peru.</title>
        <authorList>
            <person name="Nevoa J.C."/>
            <person name="Mendes M.T."/>
            <person name="da Silva M.V."/>
            <person name="Soares S.C."/>
            <person name="Oliveira C.J.F."/>
            <person name="Ribeiro J.M.C."/>
        </authorList>
    </citation>
    <scope>NUCLEOTIDE SEQUENCE</scope>
</reference>
<sequence length="793" mass="89806">MKTPKPSTPATKSKLNTPRSGFIQKNSDSSKKVKFSVLSNADKNLNGTPKLEHIPFKEKKFNNFSGKKSIVLNNADKNLNETPKLENTPFKEKKFNNFSGKKSISPFSAKVNANTLIANKQTNWSPIKRKADTESTTEILQSVEKPSKKASSKTGNQFHNSPSSKIKENKTSPEVQLGLDIEQYLDKKSSIKKNKNDLAHATPLGNKQQETKALKQAYLKFPKDNSGKAIVRAKNKKQLTNTGKASPKISLSKTVNESADIDGLVNSITLKNAVKALIKYVDDNPKEKNEIFGVHVPFFIQVNFVKVSTSKRTRILVPHSALPENSDICLFISDKKKKTRDPEDLIDETKNLLRKYGVSCITEIMPWRHALKEHTQYEQRKKLANRFDLFLIEGKLAKLKPNLFNFPLRKKPIPVILEPSSKVTSSIAKAIRKLSIVSRGVGLSKTINFGHYKMEPNHLTENIEAILKIVCNETYFPGGRNNIRSVVIKTGKSIAFPLYISTKSPNLVEAPVQTVVKEDEDAVEGELTTYPNYTVKVFKDGTVVTKPIKENVKKKKAKELKGTKKQEEDEELEDDADSESDEEDKDIEEDDSENEKELEKEEQEADDDDDEEEAEEDEEDPELELEVDQIDNNNKVKNLPKKNKTSYKKQYESSTDEDELEEAEQSFLQELRQMQDEIESKKPQKKSQIKQQTIDKKNPVKREASLKSEHDKKPQENLKTDKKAKKRKAKLNKVKVPSGDDHKKTLNTIVAVNTNISSPSASKKSKKKRPRKNKQNNLSSSQEKMRQGKKVPQ</sequence>
<protein>
    <submittedName>
        <fullName evidence="2">Putative ribosomal l1 domain-containing protein 1</fullName>
    </submittedName>
</protein>
<evidence type="ECO:0000256" key="1">
    <source>
        <dbReference type="SAM" id="MobiDB-lite"/>
    </source>
</evidence>
<dbReference type="Pfam" id="PF00687">
    <property type="entry name" value="Ribosomal_L1"/>
    <property type="match status" value="1"/>
</dbReference>
<organism evidence="2">
    <name type="scientific">Panstrongylus lignarius</name>
    <dbReference type="NCBI Taxonomy" id="156445"/>
    <lineage>
        <taxon>Eukaryota</taxon>
        <taxon>Metazoa</taxon>
        <taxon>Ecdysozoa</taxon>
        <taxon>Arthropoda</taxon>
        <taxon>Hexapoda</taxon>
        <taxon>Insecta</taxon>
        <taxon>Pterygota</taxon>
        <taxon>Neoptera</taxon>
        <taxon>Paraneoptera</taxon>
        <taxon>Hemiptera</taxon>
        <taxon>Heteroptera</taxon>
        <taxon>Panheteroptera</taxon>
        <taxon>Cimicomorpha</taxon>
        <taxon>Reduviidae</taxon>
        <taxon>Triatominae</taxon>
        <taxon>Panstrongylus</taxon>
    </lineage>
</organism>
<dbReference type="PANTHER" id="PTHR21713">
    <property type="entry name" value="NASCENT POLYPEPTIDE ASSOCIATED COMPLEX ALPHA SUBUNIT-RELATED"/>
    <property type="match status" value="1"/>
</dbReference>
<feature type="compositionally biased region" description="Acidic residues" evidence="1">
    <location>
        <begin position="568"/>
        <end position="629"/>
    </location>
</feature>